<keyword evidence="4 7" id="KW-0547">Nucleotide-binding</keyword>
<reference evidence="10 11" key="1">
    <citation type="journal article" date="2019" name="ISME J.">
        <title>Insights into ecological role of a new deltaproteobacterial order Candidatus Acidulodesulfobacterales by metagenomics and metatranscriptomics.</title>
        <authorList>
            <person name="Tan S."/>
            <person name="Liu J."/>
            <person name="Fang Y."/>
            <person name="Hedlund B.P."/>
            <person name="Lian Z.H."/>
            <person name="Huang L.Y."/>
            <person name="Li J.T."/>
            <person name="Huang L.N."/>
            <person name="Li W.J."/>
            <person name="Jiang H.C."/>
            <person name="Dong H.L."/>
            <person name="Shu W.S."/>
        </authorList>
    </citation>
    <scope>NUCLEOTIDE SEQUENCE [LARGE SCALE GENOMIC DNA]</scope>
    <source>
        <strain evidence="10">AP1</strain>
    </source>
</reference>
<dbReference type="GO" id="GO:0070814">
    <property type="term" value="P:hydrogen sulfide biosynthetic process"/>
    <property type="evidence" value="ECO:0007669"/>
    <property type="project" value="UniProtKB-UniRule"/>
</dbReference>
<dbReference type="Pfam" id="PF01583">
    <property type="entry name" value="APS_kinase"/>
    <property type="match status" value="1"/>
</dbReference>
<comment type="similarity">
    <text evidence="7 8">Belongs to the APS kinase family.</text>
</comment>
<keyword evidence="6 7" id="KW-0067">ATP-binding</keyword>
<dbReference type="NCBIfam" id="TIGR00455">
    <property type="entry name" value="apsK"/>
    <property type="match status" value="1"/>
</dbReference>
<keyword evidence="7" id="KW-0597">Phosphoprotein</keyword>
<dbReference type="InterPro" id="IPR002891">
    <property type="entry name" value="APS"/>
</dbReference>
<keyword evidence="5 7" id="KW-0418">Kinase</keyword>
<dbReference type="InterPro" id="IPR027417">
    <property type="entry name" value="P-loop_NTPase"/>
</dbReference>
<dbReference type="Gene3D" id="3.40.50.300">
    <property type="entry name" value="P-loop containing nucleotide triphosphate hydrolases"/>
    <property type="match status" value="1"/>
</dbReference>
<dbReference type="GO" id="GO:0019379">
    <property type="term" value="P:sulfate assimilation, phosphoadenylyl sulfate reduction by phosphoadenylyl-sulfate reductase (thioredoxin)"/>
    <property type="evidence" value="ECO:0007669"/>
    <property type="project" value="TreeGrafter"/>
</dbReference>
<evidence type="ECO:0000256" key="5">
    <source>
        <dbReference type="ARBA" id="ARBA00022777"/>
    </source>
</evidence>
<dbReference type="AlphaFoldDB" id="A0A519BKG8"/>
<dbReference type="PANTHER" id="PTHR42700:SF3">
    <property type="entry name" value="BIFUNCTIONAL SAT_APS KINASE-RELATED"/>
    <property type="match status" value="1"/>
</dbReference>
<feature type="binding site" evidence="7">
    <location>
        <begin position="41"/>
        <end position="48"/>
    </location>
    <ligand>
        <name>ATP</name>
        <dbReference type="ChEBI" id="CHEBI:30616"/>
    </ligand>
</feature>
<dbReference type="NCBIfam" id="NF003013">
    <property type="entry name" value="PRK03846.1"/>
    <property type="match status" value="1"/>
</dbReference>
<feature type="domain" description="APS kinase" evidence="9">
    <location>
        <begin position="33"/>
        <end position="183"/>
    </location>
</feature>
<dbReference type="EC" id="2.7.1.25" evidence="2 7"/>
<protein>
    <recommendedName>
        <fullName evidence="2 7">Adenylyl-sulfate kinase</fullName>
        <ecNumber evidence="2 7">2.7.1.25</ecNumber>
    </recommendedName>
    <alternativeName>
        <fullName evidence="7">APS kinase</fullName>
    </alternativeName>
    <alternativeName>
        <fullName evidence="7">ATP adenosine-5'-phosphosulfate 3'-phosphotransferase</fullName>
    </alternativeName>
    <alternativeName>
        <fullName evidence="7">Adenosine-5'-phosphosulfate kinase</fullName>
    </alternativeName>
</protein>
<dbReference type="PANTHER" id="PTHR42700">
    <property type="entry name" value="SULFATE ADENYLYLTRANSFERASE"/>
    <property type="match status" value="1"/>
</dbReference>
<comment type="pathway">
    <text evidence="7 8">Sulfur metabolism; hydrogen sulfide biosynthesis; sulfite from sulfate: step 2/3.</text>
</comment>
<dbReference type="GO" id="GO:0004020">
    <property type="term" value="F:adenylylsulfate kinase activity"/>
    <property type="evidence" value="ECO:0007669"/>
    <property type="project" value="UniProtKB-UniRule"/>
</dbReference>
<dbReference type="CDD" id="cd02027">
    <property type="entry name" value="APSK"/>
    <property type="match status" value="1"/>
</dbReference>
<organism evidence="10 11">
    <name type="scientific">Candidatus Acididesulfobacter diazotrophicus</name>
    <dbReference type="NCBI Taxonomy" id="2597226"/>
    <lineage>
        <taxon>Bacteria</taxon>
        <taxon>Deltaproteobacteria</taxon>
        <taxon>Candidatus Acidulodesulfobacterales</taxon>
        <taxon>Candidatus Acididesulfobacter</taxon>
    </lineage>
</organism>
<proteinExistence type="inferred from homology"/>
<dbReference type="InterPro" id="IPR050512">
    <property type="entry name" value="Sulf_AdTrans/APS_kinase"/>
</dbReference>
<dbReference type="EMBL" id="SGBB01000023">
    <property type="protein sequence ID" value="RZD17749.1"/>
    <property type="molecule type" value="Genomic_DNA"/>
</dbReference>
<accession>A0A519BKG8</accession>
<keyword evidence="3 7" id="KW-0808">Transferase</keyword>
<dbReference type="UniPathway" id="UPA00140">
    <property type="reaction ID" value="UER00205"/>
</dbReference>
<evidence type="ECO:0000256" key="3">
    <source>
        <dbReference type="ARBA" id="ARBA00022679"/>
    </source>
</evidence>
<name>A0A519BKG8_9DELT</name>
<gene>
    <name evidence="7 10" type="primary">cysC</name>
    <name evidence="10" type="ORF">EVG15_09450</name>
</gene>
<sequence>MIGINQINTKSADIVWQKTDIGKAERCIVKNHKPCVIWFTGLNCSGKSTIANALELRLNKLNYHTYLLDGDNIRHGLNKDLGFSPKDRTENMRRVGEVAKLFVDAGIITLCAFISPFKDTRKAIRNLFEKEEFIEVYVDTPLEVCKQRDVKGHYKKALLGEIKGFTGIDSPYEPPENPEIEIKTAECRIDDAVDKILTYLKEREVINNCTL</sequence>
<evidence type="ECO:0000259" key="9">
    <source>
        <dbReference type="Pfam" id="PF01583"/>
    </source>
</evidence>
<comment type="caution">
    <text evidence="10">The sequence shown here is derived from an EMBL/GenBank/DDBJ whole genome shotgun (WGS) entry which is preliminary data.</text>
</comment>
<dbReference type="Proteomes" id="UP000319296">
    <property type="component" value="Unassembled WGS sequence"/>
</dbReference>
<dbReference type="GO" id="GO:0010134">
    <property type="term" value="P:sulfate assimilation via adenylyl sulfate reduction"/>
    <property type="evidence" value="ECO:0007669"/>
    <property type="project" value="TreeGrafter"/>
</dbReference>
<evidence type="ECO:0000256" key="2">
    <source>
        <dbReference type="ARBA" id="ARBA00012121"/>
    </source>
</evidence>
<dbReference type="GO" id="GO:0004781">
    <property type="term" value="F:sulfate adenylyltransferase (ATP) activity"/>
    <property type="evidence" value="ECO:0007669"/>
    <property type="project" value="TreeGrafter"/>
</dbReference>
<dbReference type="InterPro" id="IPR059117">
    <property type="entry name" value="APS_kinase_dom"/>
</dbReference>
<comment type="function">
    <text evidence="7 8">Catalyzes the synthesis of activated sulfate.</text>
</comment>
<evidence type="ECO:0000313" key="11">
    <source>
        <dbReference type="Proteomes" id="UP000319296"/>
    </source>
</evidence>
<evidence type="ECO:0000256" key="6">
    <source>
        <dbReference type="ARBA" id="ARBA00022840"/>
    </source>
</evidence>
<dbReference type="GO" id="GO:0005524">
    <property type="term" value="F:ATP binding"/>
    <property type="evidence" value="ECO:0007669"/>
    <property type="project" value="UniProtKB-UniRule"/>
</dbReference>
<evidence type="ECO:0000256" key="7">
    <source>
        <dbReference type="HAMAP-Rule" id="MF_00065"/>
    </source>
</evidence>
<dbReference type="SUPFAM" id="SSF52540">
    <property type="entry name" value="P-loop containing nucleoside triphosphate hydrolases"/>
    <property type="match status" value="1"/>
</dbReference>
<evidence type="ECO:0000256" key="1">
    <source>
        <dbReference type="ARBA" id="ARBA00001823"/>
    </source>
</evidence>
<comment type="catalytic activity">
    <reaction evidence="1 7 8">
        <text>adenosine 5'-phosphosulfate + ATP = 3'-phosphoadenylyl sulfate + ADP + H(+)</text>
        <dbReference type="Rhea" id="RHEA:24152"/>
        <dbReference type="ChEBI" id="CHEBI:15378"/>
        <dbReference type="ChEBI" id="CHEBI:30616"/>
        <dbReference type="ChEBI" id="CHEBI:58243"/>
        <dbReference type="ChEBI" id="CHEBI:58339"/>
        <dbReference type="ChEBI" id="CHEBI:456216"/>
        <dbReference type="EC" id="2.7.1.25"/>
    </reaction>
</comment>
<dbReference type="FunFam" id="3.40.50.300:FF:000212">
    <property type="entry name" value="Adenylyl-sulfate kinase"/>
    <property type="match status" value="1"/>
</dbReference>
<evidence type="ECO:0000256" key="4">
    <source>
        <dbReference type="ARBA" id="ARBA00022741"/>
    </source>
</evidence>
<feature type="active site" description="Phosphoserine intermediate" evidence="7">
    <location>
        <position position="115"/>
    </location>
</feature>
<dbReference type="HAMAP" id="MF_00065">
    <property type="entry name" value="Adenylyl_sulf_kinase"/>
    <property type="match status" value="1"/>
</dbReference>
<dbReference type="GO" id="GO:0005737">
    <property type="term" value="C:cytoplasm"/>
    <property type="evidence" value="ECO:0007669"/>
    <property type="project" value="TreeGrafter"/>
</dbReference>
<evidence type="ECO:0000256" key="8">
    <source>
        <dbReference type="RuleBase" id="RU004347"/>
    </source>
</evidence>
<evidence type="ECO:0000313" key="10">
    <source>
        <dbReference type="EMBL" id="RZD17749.1"/>
    </source>
</evidence>